<name>A0A2V0NQ44_9CHLO</name>
<reference evidence="2 3" key="1">
    <citation type="journal article" date="2018" name="Sci. Rep.">
        <title>Raphidocelis subcapitata (=Pseudokirchneriella subcapitata) provides an insight into genome evolution and environmental adaptations in the Sphaeropleales.</title>
        <authorList>
            <person name="Suzuki S."/>
            <person name="Yamaguchi H."/>
            <person name="Nakajima N."/>
            <person name="Kawachi M."/>
        </authorList>
    </citation>
    <scope>NUCLEOTIDE SEQUENCE [LARGE SCALE GENOMIC DNA]</scope>
    <source>
        <strain evidence="2 3">NIES-35</strain>
    </source>
</reference>
<dbReference type="EMBL" id="BDRX01000012">
    <property type="protein sequence ID" value="GBF89768.1"/>
    <property type="molecule type" value="Genomic_DNA"/>
</dbReference>
<evidence type="ECO:0000313" key="3">
    <source>
        <dbReference type="Proteomes" id="UP000247498"/>
    </source>
</evidence>
<sequence>MNSFVKALCAMLSRVAGCKAVYVLEHGESKAATFNVSGVEFAICPAMPNPASMAELIGSLVYKRGSAGEPEAASGWHLASNGKGTVEWTTMPEAVRNGPIIGPITQYANQTVAALAGAAAAIRATVRVTTSADAIPNSEPVLGGEGTLLEGRLIPVSGSHNDGVKGVRLLVIFCDKPTVVRLRIGTLALAEKFAGTACPNGYCDVVLRGGEALFFSHNAGVRIGHQVFQFAGTNSFRFITSHPISAT</sequence>
<evidence type="ECO:0000256" key="1">
    <source>
        <dbReference type="SAM" id="SignalP"/>
    </source>
</evidence>
<accession>A0A2V0NQ44</accession>
<feature type="chain" id="PRO_5015902645" evidence="1">
    <location>
        <begin position="21"/>
        <end position="247"/>
    </location>
</feature>
<keyword evidence="3" id="KW-1185">Reference proteome</keyword>
<gene>
    <name evidence="2" type="ORF">Rsub_02938</name>
</gene>
<evidence type="ECO:0000313" key="2">
    <source>
        <dbReference type="EMBL" id="GBF89768.1"/>
    </source>
</evidence>
<comment type="caution">
    <text evidence="2">The sequence shown here is derived from an EMBL/GenBank/DDBJ whole genome shotgun (WGS) entry which is preliminary data.</text>
</comment>
<dbReference type="Proteomes" id="UP000247498">
    <property type="component" value="Unassembled WGS sequence"/>
</dbReference>
<keyword evidence="1" id="KW-0732">Signal</keyword>
<dbReference type="InParanoid" id="A0A2V0NQ44"/>
<protein>
    <submittedName>
        <fullName evidence="2">Uncharacterized protein</fullName>
    </submittedName>
</protein>
<feature type="signal peptide" evidence="1">
    <location>
        <begin position="1"/>
        <end position="20"/>
    </location>
</feature>
<organism evidence="2 3">
    <name type="scientific">Raphidocelis subcapitata</name>
    <dbReference type="NCBI Taxonomy" id="307507"/>
    <lineage>
        <taxon>Eukaryota</taxon>
        <taxon>Viridiplantae</taxon>
        <taxon>Chlorophyta</taxon>
        <taxon>core chlorophytes</taxon>
        <taxon>Chlorophyceae</taxon>
        <taxon>CS clade</taxon>
        <taxon>Sphaeropleales</taxon>
        <taxon>Selenastraceae</taxon>
        <taxon>Raphidocelis</taxon>
    </lineage>
</organism>
<proteinExistence type="predicted"/>
<dbReference type="AlphaFoldDB" id="A0A2V0NQ44"/>